<evidence type="ECO:0000313" key="2">
    <source>
        <dbReference type="Proteomes" id="UP000228531"/>
    </source>
</evidence>
<keyword evidence="2" id="KW-1185">Reference proteome</keyword>
<evidence type="ECO:0000313" key="1">
    <source>
        <dbReference type="EMBL" id="PJI85949.1"/>
    </source>
</evidence>
<sequence length="45" mass="4928">MRSVLCVTQTDPTDVMSKSGKMPVVYNEAAKSTEQPLILVNARFA</sequence>
<proteinExistence type="predicted"/>
<organism evidence="1 2">
    <name type="scientific">Yoonia maricola</name>
    <dbReference type="NCBI Taxonomy" id="420999"/>
    <lineage>
        <taxon>Bacteria</taxon>
        <taxon>Pseudomonadati</taxon>
        <taxon>Pseudomonadota</taxon>
        <taxon>Alphaproteobacteria</taxon>
        <taxon>Rhodobacterales</taxon>
        <taxon>Paracoccaceae</taxon>
        <taxon>Yoonia</taxon>
    </lineage>
</organism>
<comment type="caution">
    <text evidence="1">The sequence shown here is derived from an EMBL/GenBank/DDBJ whole genome shotgun (WGS) entry which is preliminary data.</text>
</comment>
<protein>
    <submittedName>
        <fullName evidence="1">Uncharacterized protein</fullName>
    </submittedName>
</protein>
<reference evidence="1 2" key="1">
    <citation type="submission" date="2017-11" db="EMBL/GenBank/DDBJ databases">
        <title>Genomic Encyclopedia of Archaeal and Bacterial Type Strains, Phase II (KMG-II): From Individual Species to Whole Genera.</title>
        <authorList>
            <person name="Goeker M."/>
        </authorList>
    </citation>
    <scope>NUCLEOTIDE SEQUENCE [LARGE SCALE GENOMIC DNA]</scope>
    <source>
        <strain evidence="1 2">DSM 29128</strain>
    </source>
</reference>
<gene>
    <name evidence="1" type="ORF">BC777_2299</name>
</gene>
<accession>A0A2M8W4W2</accession>
<dbReference type="EMBL" id="PGTY01000002">
    <property type="protein sequence ID" value="PJI85949.1"/>
    <property type="molecule type" value="Genomic_DNA"/>
</dbReference>
<dbReference type="Proteomes" id="UP000228531">
    <property type="component" value="Unassembled WGS sequence"/>
</dbReference>
<dbReference type="AlphaFoldDB" id="A0A2M8W4W2"/>
<name>A0A2M8W4W2_9RHOB</name>